<keyword evidence="5" id="KW-0931">ER-Golgi transport</keyword>
<keyword evidence="2" id="KW-0813">Transport</keyword>
<reference evidence="12 13" key="1">
    <citation type="submission" date="2019-12" db="EMBL/GenBank/DDBJ databases">
        <authorList>
            <person name="Alioto T."/>
            <person name="Alioto T."/>
            <person name="Gomez Garrido J."/>
        </authorList>
    </citation>
    <scope>NUCLEOTIDE SEQUENCE [LARGE SCALE GENOMIC DNA]</scope>
</reference>
<protein>
    <submittedName>
        <fullName evidence="12">Sec20 family</fullName>
    </submittedName>
</protein>
<comment type="similarity">
    <text evidence="9">Belongs to the SEC20 family.</text>
</comment>
<name>A0A8S0VBX3_OLEEU</name>
<evidence type="ECO:0000256" key="5">
    <source>
        <dbReference type="ARBA" id="ARBA00022892"/>
    </source>
</evidence>
<keyword evidence="4" id="KW-0256">Endoplasmic reticulum</keyword>
<dbReference type="GO" id="GO:0006890">
    <property type="term" value="P:retrograde vesicle-mediated transport, Golgi to endoplasmic reticulum"/>
    <property type="evidence" value="ECO:0007669"/>
    <property type="project" value="InterPro"/>
</dbReference>
<evidence type="ECO:0000256" key="9">
    <source>
        <dbReference type="ARBA" id="ARBA00037934"/>
    </source>
</evidence>
<feature type="transmembrane region" description="Helical" evidence="10">
    <location>
        <begin position="291"/>
        <end position="308"/>
    </location>
</feature>
<evidence type="ECO:0000256" key="4">
    <source>
        <dbReference type="ARBA" id="ARBA00022824"/>
    </source>
</evidence>
<evidence type="ECO:0000256" key="10">
    <source>
        <dbReference type="SAM" id="Phobius"/>
    </source>
</evidence>
<dbReference type="GO" id="GO:0005789">
    <property type="term" value="C:endoplasmic reticulum membrane"/>
    <property type="evidence" value="ECO:0007669"/>
    <property type="project" value="UniProtKB-SubCell"/>
</dbReference>
<dbReference type="EMBL" id="CACTIH010009424">
    <property type="protein sequence ID" value="CAA3031166.1"/>
    <property type="molecule type" value="Genomic_DNA"/>
</dbReference>
<keyword evidence="3 10" id="KW-0812">Transmembrane</keyword>
<keyword evidence="13" id="KW-1185">Reference proteome</keyword>
<dbReference type="Proteomes" id="UP000594638">
    <property type="component" value="Unassembled WGS sequence"/>
</dbReference>
<dbReference type="InterPro" id="IPR005606">
    <property type="entry name" value="Sec20"/>
</dbReference>
<comment type="subcellular location">
    <subcellularLocation>
        <location evidence="1">Endoplasmic reticulum membrane</location>
        <topology evidence="1">Single-pass type IV membrane protein</topology>
    </subcellularLocation>
</comment>
<evidence type="ECO:0000313" key="12">
    <source>
        <dbReference type="EMBL" id="CAA3031166.1"/>
    </source>
</evidence>
<dbReference type="AlphaFoldDB" id="A0A8S0VBX3"/>
<dbReference type="Gramene" id="OE9A008684T1">
    <property type="protein sequence ID" value="OE9A008684C1"/>
    <property type="gene ID" value="OE9A008684"/>
</dbReference>
<accession>A0A8S0VBX3</accession>
<evidence type="ECO:0000256" key="3">
    <source>
        <dbReference type="ARBA" id="ARBA00022692"/>
    </source>
</evidence>
<gene>
    <name evidence="12" type="ORF">OLEA9_A008684</name>
</gene>
<evidence type="ECO:0000256" key="7">
    <source>
        <dbReference type="ARBA" id="ARBA00023054"/>
    </source>
</evidence>
<keyword evidence="7" id="KW-0175">Coiled coil</keyword>
<dbReference type="OrthoDB" id="46868at2759"/>
<feature type="domain" description="Sec20 C-terminal" evidence="11">
    <location>
        <begin position="221"/>
        <end position="312"/>
    </location>
</feature>
<sequence length="369" mass="41638">MIAMYSLLHPVVFNKLGDYCYTNALFFLSFFSPNLQVHTLYLECGLEDFLFAGVPDAGSQFDPVGSWLDMDQVVEEVEKVKKDFQETYSQTIKYVDSIQEYGKKTRITEGIEIEEEEKKDSLPRLNGLAQDGLNMLQSLQFKLDLLSPQLPSIDYVEKTQDLAQSWKNQIQSLRTGLRNANLQAKANMKKSAQKERELLLGGGEESTIRRRNLQTKAGMTSAAESITESLRRSRQLMVQEVERSASTLMTFEESTGVLKKAESEYKGHRSLLMRTRDLLSTMQRQDVLDRLIIIVGFLIFSLAVLYVVSKRIGILKLQSKIMAAVKAGMARQEGIVVPIAGQDGIHAPVHENVVPHMHVPLGQPMHDEL</sequence>
<dbReference type="GO" id="GO:0031201">
    <property type="term" value="C:SNARE complex"/>
    <property type="evidence" value="ECO:0007669"/>
    <property type="project" value="TreeGrafter"/>
</dbReference>
<organism evidence="12 13">
    <name type="scientific">Olea europaea subsp. europaea</name>
    <dbReference type="NCBI Taxonomy" id="158383"/>
    <lineage>
        <taxon>Eukaryota</taxon>
        <taxon>Viridiplantae</taxon>
        <taxon>Streptophyta</taxon>
        <taxon>Embryophyta</taxon>
        <taxon>Tracheophyta</taxon>
        <taxon>Spermatophyta</taxon>
        <taxon>Magnoliopsida</taxon>
        <taxon>eudicotyledons</taxon>
        <taxon>Gunneridae</taxon>
        <taxon>Pentapetalae</taxon>
        <taxon>asterids</taxon>
        <taxon>lamiids</taxon>
        <taxon>Lamiales</taxon>
        <taxon>Oleaceae</taxon>
        <taxon>Oleeae</taxon>
        <taxon>Olea</taxon>
    </lineage>
</organism>
<dbReference type="Pfam" id="PF03908">
    <property type="entry name" value="Sec20"/>
    <property type="match status" value="1"/>
</dbReference>
<dbReference type="PANTHER" id="PTHR12825:SF0">
    <property type="entry name" value="VESICLE TRANSPORT PROTEIN SEC20"/>
    <property type="match status" value="1"/>
</dbReference>
<evidence type="ECO:0000256" key="1">
    <source>
        <dbReference type="ARBA" id="ARBA00004163"/>
    </source>
</evidence>
<dbReference type="GO" id="GO:0005484">
    <property type="term" value="F:SNAP receptor activity"/>
    <property type="evidence" value="ECO:0007669"/>
    <property type="project" value="InterPro"/>
</dbReference>
<dbReference type="PANTHER" id="PTHR12825">
    <property type="entry name" value="BNIP1-RELATED"/>
    <property type="match status" value="1"/>
</dbReference>
<comment type="caution">
    <text evidence="12">The sequence shown here is derived from an EMBL/GenBank/DDBJ whole genome shotgun (WGS) entry which is preliminary data.</text>
</comment>
<dbReference type="InterPro" id="IPR056173">
    <property type="entry name" value="Sec20_C"/>
</dbReference>
<evidence type="ECO:0000313" key="13">
    <source>
        <dbReference type="Proteomes" id="UP000594638"/>
    </source>
</evidence>
<evidence type="ECO:0000256" key="6">
    <source>
        <dbReference type="ARBA" id="ARBA00022989"/>
    </source>
</evidence>
<keyword evidence="6 10" id="KW-1133">Transmembrane helix</keyword>
<evidence type="ECO:0000259" key="11">
    <source>
        <dbReference type="Pfam" id="PF03908"/>
    </source>
</evidence>
<evidence type="ECO:0000256" key="8">
    <source>
        <dbReference type="ARBA" id="ARBA00023136"/>
    </source>
</evidence>
<proteinExistence type="inferred from homology"/>
<keyword evidence="8 10" id="KW-0472">Membrane</keyword>
<evidence type="ECO:0000256" key="2">
    <source>
        <dbReference type="ARBA" id="ARBA00022448"/>
    </source>
</evidence>